<dbReference type="InterPro" id="IPR050366">
    <property type="entry name" value="BP-dependent_transpt_permease"/>
</dbReference>
<dbReference type="Proteomes" id="UP001582793">
    <property type="component" value="Unassembled WGS sequence"/>
</dbReference>
<evidence type="ECO:0000256" key="1">
    <source>
        <dbReference type="ARBA" id="ARBA00004651"/>
    </source>
</evidence>
<evidence type="ECO:0000256" key="4">
    <source>
        <dbReference type="ARBA" id="ARBA00022692"/>
    </source>
</evidence>
<comment type="caution">
    <text evidence="9">The sequence shown here is derived from an EMBL/GenBank/DDBJ whole genome shotgun (WGS) entry which is preliminary data.</text>
</comment>
<evidence type="ECO:0000313" key="10">
    <source>
        <dbReference type="Proteomes" id="UP001582793"/>
    </source>
</evidence>
<name>A0ABV5CSZ1_9ACTN</name>
<dbReference type="SUPFAM" id="SSF161098">
    <property type="entry name" value="MetI-like"/>
    <property type="match status" value="1"/>
</dbReference>
<feature type="transmembrane region" description="Helical" evidence="7">
    <location>
        <begin position="83"/>
        <end position="105"/>
    </location>
</feature>
<gene>
    <name evidence="9" type="ORF">AAFH96_13630</name>
</gene>
<evidence type="ECO:0000313" key="9">
    <source>
        <dbReference type="EMBL" id="MFB6394141.1"/>
    </source>
</evidence>
<dbReference type="PANTHER" id="PTHR43386:SF25">
    <property type="entry name" value="PEPTIDE ABC TRANSPORTER PERMEASE PROTEIN"/>
    <property type="match status" value="1"/>
</dbReference>
<evidence type="ECO:0000256" key="3">
    <source>
        <dbReference type="ARBA" id="ARBA00022475"/>
    </source>
</evidence>
<keyword evidence="2 7" id="KW-0813">Transport</keyword>
<feature type="transmembrane region" description="Helical" evidence="7">
    <location>
        <begin position="21"/>
        <end position="43"/>
    </location>
</feature>
<dbReference type="PROSITE" id="PS50928">
    <property type="entry name" value="ABC_TM1"/>
    <property type="match status" value="1"/>
</dbReference>
<accession>A0ABV5CSZ1</accession>
<evidence type="ECO:0000259" key="8">
    <source>
        <dbReference type="PROSITE" id="PS50928"/>
    </source>
</evidence>
<sequence length="280" mass="28364">MNGIDTAETGAAVTVTRSRHALTAAGTAAAVVVLAALLGPLVAPASPTAQVGLPFDVPSAAHPLGTDAVGRDVLSRLLHGGRAVVLLAAGATLLASVVGVTLGVLSGLAGRRPGEFVVRVVDVVAVIPGLLVLLVLAAGFPGSDTAILVGVGLVSLPFSVRVMRSATRQVAVRGFVDAARARGDSRWRIVRHDILPNVTGTMLAEAGIRFSAAVHLTATAGFLGLGAGTPTANWGRMVNENTAGIALTVWPVLAPALLLVTFTVSVNLLADDLAARWADR</sequence>
<feature type="transmembrane region" description="Helical" evidence="7">
    <location>
        <begin position="146"/>
        <end position="163"/>
    </location>
</feature>
<dbReference type="Gene3D" id="1.10.3720.10">
    <property type="entry name" value="MetI-like"/>
    <property type="match status" value="1"/>
</dbReference>
<proteinExistence type="inferred from homology"/>
<organism evidence="9 10">
    <name type="scientific">Polymorphospora lycopeni</name>
    <dbReference type="NCBI Taxonomy" id="3140240"/>
    <lineage>
        <taxon>Bacteria</taxon>
        <taxon>Bacillati</taxon>
        <taxon>Actinomycetota</taxon>
        <taxon>Actinomycetes</taxon>
        <taxon>Micromonosporales</taxon>
        <taxon>Micromonosporaceae</taxon>
        <taxon>Polymorphospora</taxon>
    </lineage>
</organism>
<feature type="transmembrane region" description="Helical" evidence="7">
    <location>
        <begin position="210"/>
        <end position="229"/>
    </location>
</feature>
<reference evidence="9 10" key="1">
    <citation type="submission" date="2024-04" db="EMBL/GenBank/DDBJ databases">
        <title>Polymorphospora sp. isolated from Baiyangdian Lake in Xiong'an New Area.</title>
        <authorList>
            <person name="Zhang X."/>
            <person name="Liu J."/>
        </authorList>
    </citation>
    <scope>NUCLEOTIDE SEQUENCE [LARGE SCALE GENOMIC DNA]</scope>
    <source>
        <strain evidence="9 10">2-325</strain>
    </source>
</reference>
<keyword evidence="10" id="KW-1185">Reference proteome</keyword>
<keyword evidence="4 7" id="KW-0812">Transmembrane</keyword>
<dbReference type="CDD" id="cd06261">
    <property type="entry name" value="TM_PBP2"/>
    <property type="match status" value="1"/>
</dbReference>
<evidence type="ECO:0000256" key="5">
    <source>
        <dbReference type="ARBA" id="ARBA00022989"/>
    </source>
</evidence>
<feature type="transmembrane region" description="Helical" evidence="7">
    <location>
        <begin position="249"/>
        <end position="270"/>
    </location>
</feature>
<dbReference type="InterPro" id="IPR000515">
    <property type="entry name" value="MetI-like"/>
</dbReference>
<comment type="similarity">
    <text evidence="7">Belongs to the binding-protein-dependent transport system permease family.</text>
</comment>
<evidence type="ECO:0000256" key="7">
    <source>
        <dbReference type="RuleBase" id="RU363032"/>
    </source>
</evidence>
<evidence type="ECO:0000256" key="2">
    <source>
        <dbReference type="ARBA" id="ARBA00022448"/>
    </source>
</evidence>
<dbReference type="EMBL" id="JBCGDC010000031">
    <property type="protein sequence ID" value="MFB6394141.1"/>
    <property type="molecule type" value="Genomic_DNA"/>
</dbReference>
<keyword evidence="6 7" id="KW-0472">Membrane</keyword>
<dbReference type="InterPro" id="IPR035906">
    <property type="entry name" value="MetI-like_sf"/>
</dbReference>
<comment type="subcellular location">
    <subcellularLocation>
        <location evidence="1 7">Cell membrane</location>
        <topology evidence="1 7">Multi-pass membrane protein</topology>
    </subcellularLocation>
</comment>
<keyword evidence="5 7" id="KW-1133">Transmembrane helix</keyword>
<dbReference type="RefSeq" id="WP_375734374.1">
    <property type="nucleotide sequence ID" value="NZ_JBCGDC010000031.1"/>
</dbReference>
<feature type="transmembrane region" description="Helical" evidence="7">
    <location>
        <begin position="117"/>
        <end position="140"/>
    </location>
</feature>
<keyword evidence="3" id="KW-1003">Cell membrane</keyword>
<evidence type="ECO:0000256" key="6">
    <source>
        <dbReference type="ARBA" id="ARBA00023136"/>
    </source>
</evidence>
<protein>
    <submittedName>
        <fullName evidence="9">ABC transporter permease</fullName>
    </submittedName>
</protein>
<dbReference type="PANTHER" id="PTHR43386">
    <property type="entry name" value="OLIGOPEPTIDE TRANSPORT SYSTEM PERMEASE PROTEIN APPC"/>
    <property type="match status" value="1"/>
</dbReference>
<dbReference type="Pfam" id="PF00528">
    <property type="entry name" value="BPD_transp_1"/>
    <property type="match status" value="1"/>
</dbReference>
<feature type="domain" description="ABC transmembrane type-1" evidence="8">
    <location>
        <begin position="81"/>
        <end position="270"/>
    </location>
</feature>